<keyword evidence="4" id="KW-0233">DNA recombination</keyword>
<keyword evidence="2" id="KW-0229">DNA integration</keyword>
<protein>
    <submittedName>
        <fullName evidence="6">Site-specific integrase</fullName>
    </submittedName>
</protein>
<evidence type="ECO:0000259" key="5">
    <source>
        <dbReference type="Pfam" id="PF20172"/>
    </source>
</evidence>
<dbReference type="RefSeq" id="WP_136909433.1">
    <property type="nucleotide sequence ID" value="NZ_SWJZ01000112.1"/>
</dbReference>
<dbReference type="PANTHER" id="PTHR30349">
    <property type="entry name" value="PHAGE INTEGRASE-RELATED"/>
    <property type="match status" value="1"/>
</dbReference>
<dbReference type="InterPro" id="IPR050090">
    <property type="entry name" value="Tyrosine_recombinase_XerCD"/>
</dbReference>
<dbReference type="Pfam" id="PF20172">
    <property type="entry name" value="DUF6538"/>
    <property type="match status" value="1"/>
</dbReference>
<evidence type="ECO:0000256" key="4">
    <source>
        <dbReference type="ARBA" id="ARBA00023172"/>
    </source>
</evidence>
<comment type="similarity">
    <text evidence="1">Belongs to the 'phage' integrase family.</text>
</comment>
<gene>
    <name evidence="6" type="ORF">FBT96_18960</name>
</gene>
<reference evidence="6 7" key="1">
    <citation type="submission" date="2019-04" db="EMBL/GenBank/DDBJ databases">
        <title>Draft Whole-Genome sequence of the purple photosynthetic bacterium Rhodobacter capsulatus SP108 with an indigenous class A beta-lactamase.</title>
        <authorList>
            <person name="Robertson S."/>
            <person name="Meyer T.E."/>
            <person name="Kyndt J.A."/>
        </authorList>
    </citation>
    <scope>NUCLEOTIDE SEQUENCE [LARGE SCALE GENOMIC DNA]</scope>
    <source>
        <strain evidence="6 7">SP108</strain>
    </source>
</reference>
<organism evidence="6 7">
    <name type="scientific">Rhodobacter capsulatus</name>
    <name type="common">Rhodopseudomonas capsulata</name>
    <dbReference type="NCBI Taxonomy" id="1061"/>
    <lineage>
        <taxon>Bacteria</taxon>
        <taxon>Pseudomonadati</taxon>
        <taxon>Pseudomonadota</taxon>
        <taxon>Alphaproteobacteria</taxon>
        <taxon>Rhodobacterales</taxon>
        <taxon>Rhodobacter group</taxon>
        <taxon>Rhodobacter</taxon>
    </lineage>
</organism>
<dbReference type="PANTHER" id="PTHR30349:SF41">
    <property type="entry name" value="INTEGRASE_RECOMBINASE PROTEIN MJ0367-RELATED"/>
    <property type="match status" value="1"/>
</dbReference>
<dbReference type="SUPFAM" id="SSF56349">
    <property type="entry name" value="DNA breaking-rejoining enzymes"/>
    <property type="match status" value="1"/>
</dbReference>
<dbReference type="Proteomes" id="UP000310597">
    <property type="component" value="Unassembled WGS sequence"/>
</dbReference>
<keyword evidence="3" id="KW-0238">DNA-binding</keyword>
<dbReference type="Gene3D" id="1.10.443.10">
    <property type="entry name" value="Intergrase catalytic core"/>
    <property type="match status" value="1"/>
</dbReference>
<dbReference type="CDD" id="cd01184">
    <property type="entry name" value="INT_C_like_1"/>
    <property type="match status" value="1"/>
</dbReference>
<evidence type="ECO:0000256" key="1">
    <source>
        <dbReference type="ARBA" id="ARBA00008857"/>
    </source>
</evidence>
<sequence>MAQSPHIFLRGTIWTWRRRMPPLSTEISHLQLSLRTQDRAVARILASRLTYESDRMFEALSLGALSPKDCKTWLESVIRTELARITRMRTIARLDPITGGDEIDRRLDWATVQAWRIFAERGLEAEIDAREETALRGAGAGDREIGSLESLIVQFRKEITVPSGVAKMLAAARSALGGDESSTGALRDTPSALTVLQLRQFLIAGKAAAWKAAEGMRDPHLDWAYDYARSLVENPQLPAVFSEKPSGSASNTDVAAIAPPPLAARSLAPVQAFAPAPVVSAPREIDYDPDLMALVDRINADKSREHIKPETRKQLVSGVKLFILAIGITRITDIEQKHLKAFKDMLQRLPRHYGKSPKDANRSIDEILARADDLPEDEVGLSPRTINGHLERWSLMVRYAKSEGIAVSPSIQLDLLRVQEIKRDRDKRPPFTLEEVVKVFRHTIWTGCRNHTRRHLPGNMILRDGLYWGPLLSAYSGARREEVLGLMLEDICEIDGIPCYHIRDNMHRSVKTFASERLIPIHPHLIELGFLRHVAAQRKAGANAIFPELKPTNDTESFGDKIFYNWDRALDIQLEGNPKGLCFHSFRHYVIDFLKCDKTVTDKERRDLVGHVGKDAHDETYDMPTSMLAMLQIVTRLPRVF</sequence>
<dbReference type="GO" id="GO:0003677">
    <property type="term" value="F:DNA binding"/>
    <property type="evidence" value="ECO:0007669"/>
    <property type="project" value="UniProtKB-KW"/>
</dbReference>
<dbReference type="GO" id="GO:0015074">
    <property type="term" value="P:DNA integration"/>
    <property type="evidence" value="ECO:0007669"/>
    <property type="project" value="UniProtKB-KW"/>
</dbReference>
<evidence type="ECO:0000256" key="3">
    <source>
        <dbReference type="ARBA" id="ARBA00023125"/>
    </source>
</evidence>
<dbReference type="AlphaFoldDB" id="A0A4U1JLC0"/>
<accession>A0A4U1JLC0</accession>
<name>A0A4U1JLC0_RHOCA</name>
<evidence type="ECO:0000313" key="7">
    <source>
        <dbReference type="Proteomes" id="UP000310597"/>
    </source>
</evidence>
<proteinExistence type="inferred from homology"/>
<evidence type="ECO:0000256" key="2">
    <source>
        <dbReference type="ARBA" id="ARBA00022908"/>
    </source>
</evidence>
<evidence type="ECO:0000313" key="6">
    <source>
        <dbReference type="EMBL" id="TKD13791.1"/>
    </source>
</evidence>
<comment type="caution">
    <text evidence="6">The sequence shown here is derived from an EMBL/GenBank/DDBJ whole genome shotgun (WGS) entry which is preliminary data.</text>
</comment>
<dbReference type="GO" id="GO:0006310">
    <property type="term" value="P:DNA recombination"/>
    <property type="evidence" value="ECO:0007669"/>
    <property type="project" value="UniProtKB-KW"/>
</dbReference>
<dbReference type="InterPro" id="IPR011010">
    <property type="entry name" value="DNA_brk_join_enz"/>
</dbReference>
<dbReference type="InterPro" id="IPR046668">
    <property type="entry name" value="DUF6538"/>
</dbReference>
<feature type="domain" description="DUF6538" evidence="5">
    <location>
        <begin position="6"/>
        <end position="60"/>
    </location>
</feature>
<dbReference type="EMBL" id="SWJZ01000112">
    <property type="protein sequence ID" value="TKD13791.1"/>
    <property type="molecule type" value="Genomic_DNA"/>
</dbReference>
<dbReference type="OrthoDB" id="7222937at2"/>
<dbReference type="InterPro" id="IPR013762">
    <property type="entry name" value="Integrase-like_cat_sf"/>
</dbReference>